<dbReference type="SUPFAM" id="SSF52402">
    <property type="entry name" value="Adenine nucleotide alpha hydrolases-like"/>
    <property type="match status" value="2"/>
</dbReference>
<dbReference type="InterPro" id="IPR014729">
    <property type="entry name" value="Rossmann-like_a/b/a_fold"/>
</dbReference>
<organism evidence="3 4">
    <name type="scientific">Allomuricauda ruestringensis (strain DSM 13258 / CIP 107369 / LMG 19739 / B1)</name>
    <name type="common">Muricauda ruestringensis</name>
    <dbReference type="NCBI Taxonomy" id="886377"/>
    <lineage>
        <taxon>Bacteria</taxon>
        <taxon>Pseudomonadati</taxon>
        <taxon>Bacteroidota</taxon>
        <taxon>Flavobacteriia</taxon>
        <taxon>Flavobacteriales</taxon>
        <taxon>Flavobacteriaceae</taxon>
        <taxon>Flagellimonas</taxon>
    </lineage>
</organism>
<proteinExistence type="inferred from homology"/>
<sequence length="284" mass="32250">MKNILLPTDFSKNAWNAIFTATKLYAPLECRFYLLHTFEPKQQNVLGFKSTSRAGNVYASLAAESEGELHKIKEYLLKHHKNKKHIFETLSFTGGLVENIQELIPKLDIDNIVMGTHGATGSKKLFFGSNALKVIRGIDNCATLLVPGSFNFQRLKSMAFPTEFAHYEPKKMLFAIQDLMEIWKPEVHILHVAQEFILSEQQETNKKMLMERFKGFQMVFHEVPMSSNVTDAILKFTEGLKVDLVVLTKHSHGFFESLTREPVVKKVGGRTEIPLLVLPDFGGH</sequence>
<dbReference type="Proteomes" id="UP000008908">
    <property type="component" value="Chromosome"/>
</dbReference>
<dbReference type="CDD" id="cd00293">
    <property type="entry name" value="USP-like"/>
    <property type="match status" value="1"/>
</dbReference>
<dbReference type="STRING" id="886377.Murru_0424"/>
<keyword evidence="4" id="KW-1185">Reference proteome</keyword>
<evidence type="ECO:0000259" key="2">
    <source>
        <dbReference type="Pfam" id="PF00582"/>
    </source>
</evidence>
<dbReference type="eggNOG" id="COG0589">
    <property type="taxonomic scope" value="Bacteria"/>
</dbReference>
<dbReference type="PANTHER" id="PTHR46268">
    <property type="entry name" value="STRESS RESPONSE PROTEIN NHAX"/>
    <property type="match status" value="1"/>
</dbReference>
<protein>
    <submittedName>
        <fullName evidence="3">Universal stress protein UspA</fullName>
    </submittedName>
</protein>
<dbReference type="Pfam" id="PF00582">
    <property type="entry name" value="Usp"/>
    <property type="match status" value="1"/>
</dbReference>
<evidence type="ECO:0000313" key="3">
    <source>
        <dbReference type="EMBL" id="AEM69478.1"/>
    </source>
</evidence>
<dbReference type="RefSeq" id="WP_014031761.1">
    <property type="nucleotide sequence ID" value="NC_015945.1"/>
</dbReference>
<name>G2PRM9_ALLRU</name>
<dbReference type="EMBL" id="CP002999">
    <property type="protein sequence ID" value="AEM69478.1"/>
    <property type="molecule type" value="Genomic_DNA"/>
</dbReference>
<feature type="domain" description="UspA" evidence="2">
    <location>
        <begin position="1"/>
        <end position="138"/>
    </location>
</feature>
<dbReference type="Gene3D" id="3.40.50.620">
    <property type="entry name" value="HUPs"/>
    <property type="match status" value="2"/>
</dbReference>
<comment type="similarity">
    <text evidence="1">Belongs to the universal stress protein A family.</text>
</comment>
<evidence type="ECO:0000313" key="4">
    <source>
        <dbReference type="Proteomes" id="UP000008908"/>
    </source>
</evidence>
<dbReference type="InterPro" id="IPR006016">
    <property type="entry name" value="UspA"/>
</dbReference>
<dbReference type="PANTHER" id="PTHR46268:SF6">
    <property type="entry name" value="UNIVERSAL STRESS PROTEIN UP12"/>
    <property type="match status" value="1"/>
</dbReference>
<evidence type="ECO:0000256" key="1">
    <source>
        <dbReference type="ARBA" id="ARBA00008791"/>
    </source>
</evidence>
<dbReference type="HOGENOM" id="CLU_049301_2_4_10"/>
<dbReference type="KEGG" id="mrs:Murru_0424"/>
<gene>
    <name evidence="3" type="ordered locus">Murru_0424</name>
</gene>
<dbReference type="AlphaFoldDB" id="G2PRM9"/>
<accession>G2PRM9</accession>
<dbReference type="OrthoDB" id="9788959at2"/>
<reference evidence="4" key="1">
    <citation type="submission" date="2011-08" db="EMBL/GenBank/DDBJ databases">
        <title>The complete genome of Muricauda ruestringensis DSM 13258.</title>
        <authorList>
            <person name="Lucas S."/>
            <person name="Han J."/>
            <person name="Lapidus A."/>
            <person name="Bruce D."/>
            <person name="Goodwin L."/>
            <person name="Pitluck S."/>
            <person name="Peters L."/>
            <person name="Kyrpides N."/>
            <person name="Mavromatis K."/>
            <person name="Ivanova N."/>
            <person name="Ovchinnikova G."/>
            <person name="Teshima H."/>
            <person name="Detter J.C."/>
            <person name="Tapia R."/>
            <person name="Han C."/>
            <person name="Land M."/>
            <person name="Hauser L."/>
            <person name="Markowitz V."/>
            <person name="Cheng J.-F."/>
            <person name="Hugenholtz P."/>
            <person name="Woyke T."/>
            <person name="Wu D."/>
            <person name="Spring S."/>
            <person name="Schroeder M."/>
            <person name="Brambilla E."/>
            <person name="Klenk H.-P."/>
            <person name="Eisen J.A."/>
        </authorList>
    </citation>
    <scope>NUCLEOTIDE SEQUENCE [LARGE SCALE GENOMIC DNA]</scope>
    <source>
        <strain evidence="4">DSM 13258 / LMG 19739 / B1</strain>
    </source>
</reference>
<reference evidence="3 4" key="2">
    <citation type="journal article" date="2012" name="Stand. Genomic Sci.">
        <title>Complete genome sequence of the facultatively anaerobic, appendaged bacterium Muricauda ruestringensis type strain (B1(T)).</title>
        <authorList>
            <person name="Huntemann M."/>
            <person name="Teshima H."/>
            <person name="Lapidus A."/>
            <person name="Nolan M."/>
            <person name="Lucas S."/>
            <person name="Hammon N."/>
            <person name="Deshpande S."/>
            <person name="Cheng J.F."/>
            <person name="Tapia R."/>
            <person name="Goodwin L.A."/>
            <person name="Pitluck S."/>
            <person name="Liolios K."/>
            <person name="Pagani I."/>
            <person name="Ivanova N."/>
            <person name="Mavromatis K."/>
            <person name="Mikhailova N."/>
            <person name="Pati A."/>
            <person name="Chen A."/>
            <person name="Palaniappan K."/>
            <person name="Land M."/>
            <person name="Hauser L."/>
            <person name="Pan C."/>
            <person name="Brambilla E.M."/>
            <person name="Rohde M."/>
            <person name="Spring S."/>
            <person name="Goker M."/>
            <person name="Detter J.C."/>
            <person name="Bristow J."/>
            <person name="Eisen J.A."/>
            <person name="Markowitz V."/>
            <person name="Hugenholtz P."/>
            <person name="Kyrpides N.C."/>
            <person name="Klenk H.P."/>
            <person name="Woyke T."/>
        </authorList>
    </citation>
    <scope>NUCLEOTIDE SEQUENCE [LARGE SCALE GENOMIC DNA]</scope>
    <source>
        <strain evidence="4">DSM 13258 / LMG 19739 / B1</strain>
    </source>
</reference>